<protein>
    <submittedName>
        <fullName evidence="2">Methyltransferase domain-containing protein</fullName>
    </submittedName>
</protein>
<dbReference type="Proteomes" id="UP000465062">
    <property type="component" value="Chromosome"/>
</dbReference>
<dbReference type="Pfam" id="PF08241">
    <property type="entry name" value="Methyltransf_11"/>
    <property type="match status" value="1"/>
</dbReference>
<name>A0A6I6ULC9_9BACI</name>
<keyword evidence="2" id="KW-0489">Methyltransferase</keyword>
<dbReference type="EMBL" id="CP047394">
    <property type="protein sequence ID" value="QHE63845.1"/>
    <property type="molecule type" value="Genomic_DNA"/>
</dbReference>
<dbReference type="KEGG" id="bvq:FHE72_16680"/>
<feature type="domain" description="Methyltransferase type 11" evidence="1">
    <location>
        <begin position="4"/>
        <end position="52"/>
    </location>
</feature>
<dbReference type="InterPro" id="IPR029063">
    <property type="entry name" value="SAM-dependent_MTases_sf"/>
</dbReference>
<accession>A0A6I6ULC9</accession>
<evidence type="ECO:0000259" key="1">
    <source>
        <dbReference type="Pfam" id="PF08241"/>
    </source>
</evidence>
<evidence type="ECO:0000313" key="2">
    <source>
        <dbReference type="EMBL" id="QHE63845.1"/>
    </source>
</evidence>
<dbReference type="Gene3D" id="3.40.50.150">
    <property type="entry name" value="Vaccinia Virus protein VP39"/>
    <property type="match status" value="1"/>
</dbReference>
<dbReference type="SUPFAM" id="SSF53335">
    <property type="entry name" value="S-adenosyl-L-methionine-dependent methyltransferases"/>
    <property type="match status" value="1"/>
</dbReference>
<evidence type="ECO:0000313" key="3">
    <source>
        <dbReference type="Proteomes" id="UP000465062"/>
    </source>
</evidence>
<organism evidence="2 3">
    <name type="scientific">Rossellomorea vietnamensis</name>
    <dbReference type="NCBI Taxonomy" id="218284"/>
    <lineage>
        <taxon>Bacteria</taxon>
        <taxon>Bacillati</taxon>
        <taxon>Bacillota</taxon>
        <taxon>Bacilli</taxon>
        <taxon>Bacillales</taxon>
        <taxon>Bacillaceae</taxon>
        <taxon>Rossellomorea</taxon>
    </lineage>
</organism>
<dbReference type="RefSeq" id="WP_159363293.1">
    <property type="nucleotide sequence ID" value="NZ_CP047394.1"/>
</dbReference>
<dbReference type="InterPro" id="IPR013216">
    <property type="entry name" value="Methyltransf_11"/>
</dbReference>
<reference evidence="2 3" key="1">
    <citation type="submission" date="2019-06" db="EMBL/GenBank/DDBJ databases">
        <title>An operon consisting of a P-type ATPase gene and a transcriptional regular gene given the different cadmium resistance in Bacillus vietamensis 151-6 and Bacillus marisflavi 151-25.</title>
        <authorList>
            <person name="Yu X."/>
        </authorList>
    </citation>
    <scope>NUCLEOTIDE SEQUENCE [LARGE SCALE GENOMIC DNA]</scope>
    <source>
        <strain evidence="2 3">151-6</strain>
    </source>
</reference>
<sequence length="173" mass="19647">MQYTHFIIEDIPFEDNHFDIIIASHMLYHVSNRKKALSEVERVLKPGGTFYCSAIGQNHLKEFGELLKRFDPNLDFPSAREHALNFGVENGAEQLQSYFNDIVYKNFPGGLNITDEKAIVDYLLSSNAGLNKILVNETLTEFLRFLTSEKEANNGVIHITKSTGLFESRSFGL</sequence>
<dbReference type="AlphaFoldDB" id="A0A6I6ULC9"/>
<dbReference type="CDD" id="cd02440">
    <property type="entry name" value="AdoMet_MTases"/>
    <property type="match status" value="1"/>
</dbReference>
<gene>
    <name evidence="2" type="ORF">FHE72_16680</name>
</gene>
<dbReference type="PANTHER" id="PTHR43591">
    <property type="entry name" value="METHYLTRANSFERASE"/>
    <property type="match status" value="1"/>
</dbReference>
<keyword evidence="2" id="KW-0808">Transferase</keyword>
<proteinExistence type="predicted"/>
<dbReference type="GO" id="GO:0032259">
    <property type="term" value="P:methylation"/>
    <property type="evidence" value="ECO:0007669"/>
    <property type="project" value="UniProtKB-KW"/>
</dbReference>
<dbReference type="GO" id="GO:0008757">
    <property type="term" value="F:S-adenosylmethionine-dependent methyltransferase activity"/>
    <property type="evidence" value="ECO:0007669"/>
    <property type="project" value="InterPro"/>
</dbReference>